<dbReference type="PROSITE" id="PS50935">
    <property type="entry name" value="SSB"/>
    <property type="match status" value="1"/>
</dbReference>
<dbReference type="Proteomes" id="UP000612808">
    <property type="component" value="Unassembled WGS sequence"/>
</dbReference>
<keyword evidence="4" id="KW-1185">Reference proteome</keyword>
<proteinExistence type="predicted"/>
<dbReference type="SUPFAM" id="SSF50249">
    <property type="entry name" value="Nucleic acid-binding proteins"/>
    <property type="match status" value="1"/>
</dbReference>
<evidence type="ECO:0000313" key="3">
    <source>
        <dbReference type="EMBL" id="GID16085.1"/>
    </source>
</evidence>
<keyword evidence="1 2" id="KW-0238">DNA-binding</keyword>
<dbReference type="Gene3D" id="2.40.50.140">
    <property type="entry name" value="Nucleic acid-binding proteins"/>
    <property type="match status" value="1"/>
</dbReference>
<evidence type="ECO:0000256" key="1">
    <source>
        <dbReference type="ARBA" id="ARBA00023125"/>
    </source>
</evidence>
<evidence type="ECO:0000256" key="2">
    <source>
        <dbReference type="PROSITE-ProRule" id="PRU00252"/>
    </source>
</evidence>
<accession>A0A8J3NGL4</accession>
<evidence type="ECO:0000313" key="4">
    <source>
        <dbReference type="Proteomes" id="UP000612808"/>
    </source>
</evidence>
<comment type="caution">
    <text evidence="3">The sequence shown here is derived from an EMBL/GenBank/DDBJ whole genome shotgun (WGS) entry which is preliminary data.</text>
</comment>
<sequence length="133" mass="13898">MSVSSLYVGRIPDGPVRDYTLDGALLARFAVCCPVCTAPPGITGGTTEDEVSITVEAAGPLAEEVLRHLRAGDRVLVVGGLASSPPDPTRRGATDLYVRAVHVGLDLTTAGWRRDPVPVPSGAAATGHPEYHW</sequence>
<evidence type="ECO:0008006" key="5">
    <source>
        <dbReference type="Google" id="ProtNLM"/>
    </source>
</evidence>
<name>A0A8J3NGL4_9ACTN</name>
<dbReference type="InterPro" id="IPR000424">
    <property type="entry name" value="Primosome_PriB/ssb"/>
</dbReference>
<dbReference type="RefSeq" id="WP_203664688.1">
    <property type="nucleotide sequence ID" value="NZ_BAAAZM010000027.1"/>
</dbReference>
<protein>
    <recommendedName>
        <fullName evidence="5">Single-strand binding protein family protein</fullName>
    </recommendedName>
</protein>
<dbReference type="AlphaFoldDB" id="A0A8J3NGL4"/>
<dbReference type="GO" id="GO:0003697">
    <property type="term" value="F:single-stranded DNA binding"/>
    <property type="evidence" value="ECO:0007669"/>
    <property type="project" value="InterPro"/>
</dbReference>
<dbReference type="InterPro" id="IPR012340">
    <property type="entry name" value="NA-bd_OB-fold"/>
</dbReference>
<organism evidence="3 4">
    <name type="scientific">Actinocatenispora rupis</name>
    <dbReference type="NCBI Taxonomy" id="519421"/>
    <lineage>
        <taxon>Bacteria</taxon>
        <taxon>Bacillati</taxon>
        <taxon>Actinomycetota</taxon>
        <taxon>Actinomycetes</taxon>
        <taxon>Micromonosporales</taxon>
        <taxon>Micromonosporaceae</taxon>
        <taxon>Actinocatenispora</taxon>
    </lineage>
</organism>
<gene>
    <name evidence="3" type="ORF">Aru02nite_69740</name>
</gene>
<reference evidence="3" key="1">
    <citation type="submission" date="2021-01" db="EMBL/GenBank/DDBJ databases">
        <title>Whole genome shotgun sequence of Actinocatenispora rupis NBRC 107355.</title>
        <authorList>
            <person name="Komaki H."/>
            <person name="Tamura T."/>
        </authorList>
    </citation>
    <scope>NUCLEOTIDE SEQUENCE</scope>
    <source>
        <strain evidence="3">NBRC 107355</strain>
    </source>
</reference>
<dbReference type="EMBL" id="BOMB01000052">
    <property type="protein sequence ID" value="GID16085.1"/>
    <property type="molecule type" value="Genomic_DNA"/>
</dbReference>